<dbReference type="AlphaFoldDB" id="A0A1H8YXW3"/>
<accession>A0A1H8YXW3</accession>
<dbReference type="RefSeq" id="WP_090267046.1">
    <property type="nucleotide sequence ID" value="NZ_FOEP01000001.1"/>
</dbReference>
<dbReference type="Pfam" id="PF08002">
    <property type="entry name" value="DUF1697"/>
    <property type="match status" value="1"/>
</dbReference>
<dbReference type="Proteomes" id="UP000198634">
    <property type="component" value="Unassembled WGS sequence"/>
</dbReference>
<sequence>MPRWVLLLRGVNVGGHGKLPMAALRDLLTQNGASAVQTYIQSGNVVMDHPEPDAAALCNNIAGQIAAQFGFRPAVLALSLPDLSNIVAEAPFVEQADPKNLWFHIFADAPADDTLARLTPDCTSDEVLSLKGRCLIVHAPKGIGKSKLPARIERAAGSVCTARNLNSLRAVMALAHS</sequence>
<name>A0A1H8YXW3_9RHOB</name>
<dbReference type="PANTHER" id="PTHR36439">
    <property type="entry name" value="BLL4334 PROTEIN"/>
    <property type="match status" value="1"/>
</dbReference>
<dbReference type="OrthoDB" id="9806494at2"/>
<keyword evidence="2" id="KW-1185">Reference proteome</keyword>
<evidence type="ECO:0000313" key="1">
    <source>
        <dbReference type="EMBL" id="SEP57075.1"/>
    </source>
</evidence>
<dbReference type="STRING" id="657014.SAMN04488092_101203"/>
<dbReference type="SUPFAM" id="SSF160379">
    <property type="entry name" value="SP0830-like"/>
    <property type="match status" value="1"/>
</dbReference>
<organism evidence="1 2">
    <name type="scientific">Thalassovita taeanensis</name>
    <dbReference type="NCBI Taxonomy" id="657014"/>
    <lineage>
        <taxon>Bacteria</taxon>
        <taxon>Pseudomonadati</taxon>
        <taxon>Pseudomonadota</taxon>
        <taxon>Alphaproteobacteria</taxon>
        <taxon>Rhodobacterales</taxon>
        <taxon>Roseobacteraceae</taxon>
        <taxon>Thalassovita</taxon>
    </lineage>
</organism>
<gene>
    <name evidence="1" type="ORF">SAMN04488092_101203</name>
</gene>
<protein>
    <submittedName>
        <fullName evidence="1">Uncharacterized conserved protein, DUF1697 family</fullName>
    </submittedName>
</protein>
<evidence type="ECO:0000313" key="2">
    <source>
        <dbReference type="Proteomes" id="UP000198634"/>
    </source>
</evidence>
<dbReference type="InterPro" id="IPR012545">
    <property type="entry name" value="DUF1697"/>
</dbReference>
<dbReference type="PANTHER" id="PTHR36439:SF1">
    <property type="entry name" value="DUF1697 DOMAIN-CONTAINING PROTEIN"/>
    <property type="match status" value="1"/>
</dbReference>
<dbReference type="PIRSF" id="PIRSF008502">
    <property type="entry name" value="UCP008502"/>
    <property type="match status" value="1"/>
</dbReference>
<dbReference type="Gene3D" id="3.30.70.1280">
    <property type="entry name" value="SP0830-like domains"/>
    <property type="match status" value="1"/>
</dbReference>
<dbReference type="EMBL" id="FOEP01000001">
    <property type="protein sequence ID" value="SEP57075.1"/>
    <property type="molecule type" value="Genomic_DNA"/>
</dbReference>
<proteinExistence type="predicted"/>
<reference evidence="1 2" key="1">
    <citation type="submission" date="2016-10" db="EMBL/GenBank/DDBJ databases">
        <authorList>
            <person name="de Groot N.N."/>
        </authorList>
    </citation>
    <scope>NUCLEOTIDE SEQUENCE [LARGE SCALE GENOMIC DNA]</scope>
    <source>
        <strain evidence="1 2">DSM 22007</strain>
    </source>
</reference>